<organism evidence="1 2">
    <name type="scientific">Nitrosomonas mobilis</name>
    <dbReference type="NCBI Taxonomy" id="51642"/>
    <lineage>
        <taxon>Bacteria</taxon>
        <taxon>Pseudomonadati</taxon>
        <taxon>Pseudomonadota</taxon>
        <taxon>Betaproteobacteria</taxon>
        <taxon>Nitrosomonadales</taxon>
        <taxon>Nitrosomonadaceae</taxon>
        <taxon>Nitrosomonas</taxon>
    </lineage>
</organism>
<keyword evidence="2" id="KW-1185">Reference proteome</keyword>
<dbReference type="AlphaFoldDB" id="A0A1G5SGW2"/>
<proteinExistence type="predicted"/>
<evidence type="ECO:0008006" key="3">
    <source>
        <dbReference type="Google" id="ProtNLM"/>
    </source>
</evidence>
<dbReference type="OrthoDB" id="6858273at2"/>
<evidence type="ECO:0000313" key="1">
    <source>
        <dbReference type="EMBL" id="SCZ86436.1"/>
    </source>
</evidence>
<sequence length="386" mass="43642">MKECRRGYGPGIIKKKSGRGVRVFYFFNKTTVKKLSKHSKIKLLRRLRAIQRKNHKESSRNNNKRRLSSLLDGNKGTCKVIVAPKIFDLGADENRKNLTKFLERLRIFVKHNNLRKITIDFTNTHRFIAAGTLLFYSELSYLKQLINNKTKLRYIPPKNPKAFEVLIQIELHKLCGIRKPKSKNANKYDDVLNWKVAHGIVVDNQQCAPAIEPHEGQLAEPLINGIFKGLAEAMANTVHHAYAEIRKDGLNHKPSENNWWMFSQARDGELTVVFCDLGIGIPRSLPKKHPSIFHKMLSLGKVSDHQCIVSSVELNATSTKMPGRGKGLTNIIEIASKNKAGSVFIYSNRGMYKLTPGATKPFSCDLKDSILGTIICWNVTLSKVVS</sequence>
<dbReference type="STRING" id="51642.NSMM_540039"/>
<protein>
    <recommendedName>
        <fullName evidence="3">ATP-binding protein</fullName>
    </recommendedName>
</protein>
<accession>A0A1G5SGW2</accession>
<dbReference type="RefSeq" id="WP_143001934.1">
    <property type="nucleotide sequence ID" value="NZ_FMWO01000063.1"/>
</dbReference>
<dbReference type="Proteomes" id="UP000198729">
    <property type="component" value="Unassembled WGS sequence"/>
</dbReference>
<gene>
    <name evidence="1" type="ORF">NSMM_540039</name>
</gene>
<reference evidence="1 2" key="1">
    <citation type="submission" date="2016-10" db="EMBL/GenBank/DDBJ databases">
        <authorList>
            <person name="de Groot N.N."/>
        </authorList>
    </citation>
    <scope>NUCLEOTIDE SEQUENCE [LARGE SCALE GENOMIC DNA]</scope>
    <source>
        <strain evidence="1">1</strain>
    </source>
</reference>
<evidence type="ECO:0000313" key="2">
    <source>
        <dbReference type="Proteomes" id="UP000198729"/>
    </source>
</evidence>
<dbReference type="EMBL" id="FMWO01000063">
    <property type="protein sequence ID" value="SCZ86436.1"/>
    <property type="molecule type" value="Genomic_DNA"/>
</dbReference>
<name>A0A1G5SGW2_9PROT</name>